<dbReference type="SUPFAM" id="SSF46689">
    <property type="entry name" value="Homeodomain-like"/>
    <property type="match status" value="1"/>
</dbReference>
<dbReference type="PROSITE" id="PS01124">
    <property type="entry name" value="HTH_ARAC_FAMILY_2"/>
    <property type="match status" value="1"/>
</dbReference>
<keyword evidence="3" id="KW-0804">Transcription</keyword>
<dbReference type="PRINTS" id="PR00032">
    <property type="entry name" value="HTHARAC"/>
</dbReference>
<dbReference type="InterPro" id="IPR009057">
    <property type="entry name" value="Homeodomain-like_sf"/>
</dbReference>
<dbReference type="Pfam" id="PF12625">
    <property type="entry name" value="Arabinose_bd"/>
    <property type="match status" value="1"/>
</dbReference>
<protein>
    <submittedName>
        <fullName evidence="5">AraC-like DNA-binding protein</fullName>
    </submittedName>
</protein>
<dbReference type="PANTHER" id="PTHR47894:SF1">
    <property type="entry name" value="HTH-TYPE TRANSCRIPTIONAL REGULATOR VQSM"/>
    <property type="match status" value="1"/>
</dbReference>
<dbReference type="RefSeq" id="WP_165841814.1">
    <property type="nucleotide sequence ID" value="NZ_QEOB01000003.1"/>
</dbReference>
<keyword evidence="1" id="KW-0805">Transcription regulation</keyword>
<organism evidence="5 6">
    <name type="scientific">Paraburkholderia unamae</name>
    <dbReference type="NCBI Taxonomy" id="219649"/>
    <lineage>
        <taxon>Bacteria</taxon>
        <taxon>Pseudomonadati</taxon>
        <taxon>Pseudomonadota</taxon>
        <taxon>Betaproteobacteria</taxon>
        <taxon>Burkholderiales</taxon>
        <taxon>Burkholderiaceae</taxon>
        <taxon>Paraburkholderia</taxon>
    </lineage>
</organism>
<dbReference type="InterPro" id="IPR018060">
    <property type="entry name" value="HTH_AraC"/>
</dbReference>
<proteinExistence type="predicted"/>
<name>A0ABX5KVT3_9BURK</name>
<gene>
    <name evidence="5" type="ORF">C7402_103192</name>
</gene>
<dbReference type="Gene3D" id="1.10.10.60">
    <property type="entry name" value="Homeodomain-like"/>
    <property type="match status" value="1"/>
</dbReference>
<dbReference type="InterPro" id="IPR020449">
    <property type="entry name" value="Tscrpt_reg_AraC-type_HTH"/>
</dbReference>
<dbReference type="InterPro" id="IPR032687">
    <property type="entry name" value="AraC-type_N"/>
</dbReference>
<evidence type="ECO:0000313" key="6">
    <source>
        <dbReference type="Proteomes" id="UP000245712"/>
    </source>
</evidence>
<keyword evidence="6" id="KW-1185">Reference proteome</keyword>
<comment type="caution">
    <text evidence="5">The sequence shown here is derived from an EMBL/GenBank/DDBJ whole genome shotgun (WGS) entry which is preliminary data.</text>
</comment>
<sequence length="326" mass="36415">MNLDLIHVRPAVLSRLVRLGANVDQAMAIARVPTSGRVDTARYFAFWEALGASSPPDIGLRLAGVTTVHEYDLSLLAALHSPDVRTVFEKLARYKRLCGPQDLHLELSPKEVAVSTAWLSASTPPPSRLVDVMFATLLLLLHRGSGKALAPKRLELTRARSDEPMLMQFFGCPLKFRAKRDALIFDDRVLETPFVTHNADLLHALLPILDEQVAKKRGNGFLDEVRKALAKRMSGERPSADKVAHELATSARTLQRRLGALGTSYQQVLDEVRRDTARRLLCTTSIEIAEIAFLLGFEELNSFTRAFRNWEGKTPKQWREFRGAIG</sequence>
<accession>A0ABX5KVT3</accession>
<dbReference type="Proteomes" id="UP000245712">
    <property type="component" value="Unassembled WGS sequence"/>
</dbReference>
<dbReference type="Pfam" id="PF12833">
    <property type="entry name" value="HTH_18"/>
    <property type="match status" value="1"/>
</dbReference>
<evidence type="ECO:0000256" key="1">
    <source>
        <dbReference type="ARBA" id="ARBA00023015"/>
    </source>
</evidence>
<evidence type="ECO:0000259" key="4">
    <source>
        <dbReference type="PROSITE" id="PS01124"/>
    </source>
</evidence>
<dbReference type="PANTHER" id="PTHR47894">
    <property type="entry name" value="HTH-TYPE TRANSCRIPTIONAL REGULATOR GADX"/>
    <property type="match status" value="1"/>
</dbReference>
<evidence type="ECO:0000256" key="2">
    <source>
        <dbReference type="ARBA" id="ARBA00023125"/>
    </source>
</evidence>
<dbReference type="SMART" id="SM00342">
    <property type="entry name" value="HTH_ARAC"/>
    <property type="match status" value="1"/>
</dbReference>
<reference evidence="5 6" key="1">
    <citation type="submission" date="2018-05" db="EMBL/GenBank/DDBJ databases">
        <title>Genomic Encyclopedia of Type Strains, Phase IV (KMG-V): Genome sequencing to study the core and pangenomes of soil and plant-associated prokaryotes.</title>
        <authorList>
            <person name="Whitman W."/>
        </authorList>
    </citation>
    <scope>NUCLEOTIDE SEQUENCE [LARGE SCALE GENOMIC DNA]</scope>
    <source>
        <strain evidence="5 6">SCZa-39</strain>
    </source>
</reference>
<dbReference type="EMBL" id="QEOB01000003">
    <property type="protein sequence ID" value="PVX85615.1"/>
    <property type="molecule type" value="Genomic_DNA"/>
</dbReference>
<feature type="domain" description="HTH araC/xylS-type" evidence="4">
    <location>
        <begin position="223"/>
        <end position="321"/>
    </location>
</feature>
<evidence type="ECO:0000256" key="3">
    <source>
        <dbReference type="ARBA" id="ARBA00023163"/>
    </source>
</evidence>
<keyword evidence="2" id="KW-0238">DNA-binding</keyword>
<evidence type="ECO:0000313" key="5">
    <source>
        <dbReference type="EMBL" id="PVX85615.1"/>
    </source>
</evidence>